<feature type="compositionally biased region" description="Acidic residues" evidence="1">
    <location>
        <begin position="95"/>
        <end position="124"/>
    </location>
</feature>
<keyword evidence="3" id="KW-1185">Reference proteome</keyword>
<protein>
    <submittedName>
        <fullName evidence="2">Uncharacterized protein</fullName>
    </submittedName>
</protein>
<accession>A0A0C9VC60</accession>
<dbReference type="AlphaFoldDB" id="A0A0C9VC60"/>
<feature type="region of interest" description="Disordered" evidence="1">
    <location>
        <begin position="47"/>
        <end position="155"/>
    </location>
</feature>
<dbReference type="EMBL" id="KN837117">
    <property type="protein sequence ID" value="KIJ44554.1"/>
    <property type="molecule type" value="Genomic_DNA"/>
</dbReference>
<feature type="compositionally biased region" description="Basic residues" evidence="1">
    <location>
        <begin position="47"/>
        <end position="60"/>
    </location>
</feature>
<proteinExistence type="predicted"/>
<dbReference type="Proteomes" id="UP000054279">
    <property type="component" value="Unassembled WGS sequence"/>
</dbReference>
<organism evidence="2 3">
    <name type="scientific">Sphaerobolus stellatus (strain SS14)</name>
    <dbReference type="NCBI Taxonomy" id="990650"/>
    <lineage>
        <taxon>Eukaryota</taxon>
        <taxon>Fungi</taxon>
        <taxon>Dikarya</taxon>
        <taxon>Basidiomycota</taxon>
        <taxon>Agaricomycotina</taxon>
        <taxon>Agaricomycetes</taxon>
        <taxon>Phallomycetidae</taxon>
        <taxon>Geastrales</taxon>
        <taxon>Sphaerobolaceae</taxon>
        <taxon>Sphaerobolus</taxon>
    </lineage>
</organism>
<sequence length="155" mass="17835">MVYFQCKGNPRAVATHTHIQSLLVADKLDIPVTEVSEYLKGERIKTIKAHKRSARQKNYRKPPPCPRGHTSQNSMESTRDDTSKTVWDQLTKSTEDDELEEDEIGIESEDEVENEAQDEEDMEEEKVHETEYEDIVNGADFFSYQESDSDGDCPY</sequence>
<reference evidence="2 3" key="1">
    <citation type="submission" date="2014-06" db="EMBL/GenBank/DDBJ databases">
        <title>Evolutionary Origins and Diversification of the Mycorrhizal Mutualists.</title>
        <authorList>
            <consortium name="DOE Joint Genome Institute"/>
            <consortium name="Mycorrhizal Genomics Consortium"/>
            <person name="Kohler A."/>
            <person name="Kuo A."/>
            <person name="Nagy L.G."/>
            <person name="Floudas D."/>
            <person name="Copeland A."/>
            <person name="Barry K.W."/>
            <person name="Cichocki N."/>
            <person name="Veneault-Fourrey C."/>
            <person name="LaButti K."/>
            <person name="Lindquist E.A."/>
            <person name="Lipzen A."/>
            <person name="Lundell T."/>
            <person name="Morin E."/>
            <person name="Murat C."/>
            <person name="Riley R."/>
            <person name="Ohm R."/>
            <person name="Sun H."/>
            <person name="Tunlid A."/>
            <person name="Henrissat B."/>
            <person name="Grigoriev I.V."/>
            <person name="Hibbett D.S."/>
            <person name="Martin F."/>
        </authorList>
    </citation>
    <scope>NUCLEOTIDE SEQUENCE [LARGE SCALE GENOMIC DNA]</scope>
    <source>
        <strain evidence="2 3">SS14</strain>
    </source>
</reference>
<name>A0A0C9VC60_SPHS4</name>
<dbReference type="HOGENOM" id="CLU_1696618_0_0_1"/>
<gene>
    <name evidence="2" type="ORF">M422DRAFT_252170</name>
</gene>
<evidence type="ECO:0000313" key="2">
    <source>
        <dbReference type="EMBL" id="KIJ44554.1"/>
    </source>
</evidence>
<evidence type="ECO:0000256" key="1">
    <source>
        <dbReference type="SAM" id="MobiDB-lite"/>
    </source>
</evidence>
<evidence type="ECO:0000313" key="3">
    <source>
        <dbReference type="Proteomes" id="UP000054279"/>
    </source>
</evidence>